<keyword evidence="3" id="KW-1185">Reference proteome</keyword>
<feature type="transmembrane region" description="Helical" evidence="1">
    <location>
        <begin position="77"/>
        <end position="95"/>
    </location>
</feature>
<protein>
    <submittedName>
        <fullName evidence="2">Uncharacterized protein</fullName>
    </submittedName>
</protein>
<proteinExistence type="predicted"/>
<dbReference type="RefSeq" id="WP_279652230.1">
    <property type="nucleotide sequence ID" value="NZ_CP122539.1"/>
</dbReference>
<dbReference type="Proteomes" id="UP001232001">
    <property type="component" value="Chromosome"/>
</dbReference>
<feature type="transmembrane region" description="Helical" evidence="1">
    <location>
        <begin position="178"/>
        <end position="193"/>
    </location>
</feature>
<organism evidence="2 3">
    <name type="scientific">Tenacibaculum tangerinum</name>
    <dbReference type="NCBI Taxonomy" id="3038772"/>
    <lineage>
        <taxon>Bacteria</taxon>
        <taxon>Pseudomonadati</taxon>
        <taxon>Bacteroidota</taxon>
        <taxon>Flavobacteriia</taxon>
        <taxon>Flavobacteriales</taxon>
        <taxon>Flavobacteriaceae</taxon>
        <taxon>Tenacibaculum</taxon>
    </lineage>
</organism>
<feature type="transmembrane region" description="Helical" evidence="1">
    <location>
        <begin position="6"/>
        <end position="23"/>
    </location>
</feature>
<keyword evidence="1" id="KW-1133">Transmembrane helix</keyword>
<evidence type="ECO:0000313" key="2">
    <source>
        <dbReference type="EMBL" id="WGH76362.1"/>
    </source>
</evidence>
<feature type="transmembrane region" description="Helical" evidence="1">
    <location>
        <begin position="35"/>
        <end position="57"/>
    </location>
</feature>
<evidence type="ECO:0000256" key="1">
    <source>
        <dbReference type="SAM" id="Phobius"/>
    </source>
</evidence>
<accession>A0ABY8L4K8</accession>
<feature type="transmembrane region" description="Helical" evidence="1">
    <location>
        <begin position="147"/>
        <end position="166"/>
    </location>
</feature>
<gene>
    <name evidence="2" type="ORF">P8625_04135</name>
</gene>
<reference evidence="2 3" key="1">
    <citation type="submission" date="2023-04" db="EMBL/GenBank/DDBJ databases">
        <title>Tenacibaculum tangerinum sp. nov., isolated from sea tidal flat of South Korea.</title>
        <authorList>
            <person name="Lee S.H."/>
            <person name="Kim J.-J."/>
        </authorList>
    </citation>
    <scope>NUCLEOTIDE SEQUENCE [LARGE SCALE GENOMIC DNA]</scope>
    <source>
        <strain evidence="2 3">GRR-S3-23</strain>
    </source>
</reference>
<evidence type="ECO:0000313" key="3">
    <source>
        <dbReference type="Proteomes" id="UP001232001"/>
    </source>
</evidence>
<feature type="transmembrane region" description="Helical" evidence="1">
    <location>
        <begin position="110"/>
        <end position="135"/>
    </location>
</feature>
<name>A0ABY8L4K8_9FLAO</name>
<sequence>MVTKILIFIIIQLVPLFVWRNLLNRKGITVDYRLILSYFIFGSWFGMMGELFLFKIIEWIFKEPIWQYRVMPIHDGITSSFGPIMWGISAVYICFHKNYQLLKIKNKNPLVLFLSESFFLLILELIFNFVAYLIFNNYYFYYFVPDLNHWSSFTNLPFWWMGYKAIVKYSTVMYKEEKLNIAIAIIILVVLYSY</sequence>
<keyword evidence="1" id="KW-0812">Transmembrane</keyword>
<keyword evidence="1" id="KW-0472">Membrane</keyword>
<dbReference type="EMBL" id="CP122539">
    <property type="protein sequence ID" value="WGH76362.1"/>
    <property type="molecule type" value="Genomic_DNA"/>
</dbReference>